<name>A0A6C0LDP0_9ZZZZ</name>
<dbReference type="EMBL" id="MN740474">
    <property type="protein sequence ID" value="QHU28703.1"/>
    <property type="molecule type" value="Genomic_DNA"/>
</dbReference>
<evidence type="ECO:0000313" key="1">
    <source>
        <dbReference type="EMBL" id="QHU28703.1"/>
    </source>
</evidence>
<sequence length="60" mass="6953">MNVLKEIEYYINKKQQSLLCWDARVVKGCDLRSHGESLVGSNPTPSKEYFMMIKNTHTYG</sequence>
<dbReference type="AlphaFoldDB" id="A0A6C0LDP0"/>
<reference evidence="1" key="1">
    <citation type="journal article" date="2020" name="Nature">
        <title>Giant virus diversity and host interactions through global metagenomics.</title>
        <authorList>
            <person name="Schulz F."/>
            <person name="Roux S."/>
            <person name="Paez-Espino D."/>
            <person name="Jungbluth S."/>
            <person name="Walsh D.A."/>
            <person name="Denef V.J."/>
            <person name="McMahon K.D."/>
            <person name="Konstantinidis K.T."/>
            <person name="Eloe-Fadrosh E.A."/>
            <person name="Kyrpides N.C."/>
            <person name="Woyke T."/>
        </authorList>
    </citation>
    <scope>NUCLEOTIDE SEQUENCE</scope>
    <source>
        <strain evidence="1">GVMAG-M-3300027791-30</strain>
    </source>
</reference>
<accession>A0A6C0LDP0</accession>
<proteinExistence type="predicted"/>
<protein>
    <submittedName>
        <fullName evidence="1">Uncharacterized protein</fullName>
    </submittedName>
</protein>
<organism evidence="1">
    <name type="scientific">viral metagenome</name>
    <dbReference type="NCBI Taxonomy" id="1070528"/>
    <lineage>
        <taxon>unclassified sequences</taxon>
        <taxon>metagenomes</taxon>
        <taxon>organismal metagenomes</taxon>
    </lineage>
</organism>